<feature type="chain" id="PRO_5016900884" evidence="2">
    <location>
        <begin position="21"/>
        <end position="604"/>
    </location>
</feature>
<feature type="domain" description="Beta-lactamase-related" evidence="3">
    <location>
        <begin position="51"/>
        <end position="385"/>
    </location>
</feature>
<dbReference type="GO" id="GO:0008800">
    <property type="term" value="F:beta-lactamase activity"/>
    <property type="evidence" value="ECO:0007669"/>
    <property type="project" value="UniProtKB-EC"/>
</dbReference>
<dbReference type="RefSeq" id="WP_115374644.1">
    <property type="nucleotide sequence ID" value="NZ_QASA01000001.1"/>
</dbReference>
<sequence>MKTRLLFLISFSLQISFSYAQQLLPETERIQQVENSLMPYVPIKDFPGWNLAERMKHYRVPGLSIAVIRNLKIDWAKSYGLADTTTKMPVTTTTVFSAGSISKLVTAVAALQLVDKKQLTLDSPINNYLTSWKLPDNQYTQNTPITLRYLLSHQAGVSQSSYYGSTPNEAPFPTIIEILNGLPPAESRPVVVNSQPGKEFRYSGGAYLIAQQAIMDMTKKSFTDYTYQNIFKKWGMPHTTFAQPLPVKFQKLASWAYSENSWYKGMPYVYPQQAAAGLYSTPSDLAKLIIQLQKSYQGQSKLLSREIITEMLKPQVAVTKGFYHEDMGLGAFLLQRHDNQNPAGIYFEHTGVNAGFLAYAIGSLTEGNGVVIMMNKDGAADELGKEIRRAVAKVYNWTAFLPDQINPIALATNQLQQYAGRYQRAPDEVVKFRQEKNYLVETINQGNPIYCFPIAPDTIAFSDFPFKGVFRRNNQNQITGVEILGIDKVMPRLANDDLLPNELMQQGRIPEAMAGYRKLQLNENQLTYMAYEFMHQKPAKLKEAEGILQLADERFAQSSIVLARWGDLYQLQGKIKEATAAYQQALKDNPQDKELQQKLSALTR</sequence>
<keyword evidence="4" id="KW-0378">Hydrolase</keyword>
<dbReference type="Proteomes" id="UP000253919">
    <property type="component" value="Unassembled WGS sequence"/>
</dbReference>
<dbReference type="SUPFAM" id="SSF56601">
    <property type="entry name" value="beta-lactamase/transpeptidase-like"/>
    <property type="match status" value="1"/>
</dbReference>
<protein>
    <submittedName>
        <fullName evidence="4">Beta-lactamase</fullName>
        <ecNumber evidence="4">3.5.2.6</ecNumber>
    </submittedName>
</protein>
<evidence type="ECO:0000256" key="2">
    <source>
        <dbReference type="SAM" id="SignalP"/>
    </source>
</evidence>
<evidence type="ECO:0000256" key="1">
    <source>
        <dbReference type="PROSITE-ProRule" id="PRU00339"/>
    </source>
</evidence>
<dbReference type="SUPFAM" id="SSF48452">
    <property type="entry name" value="TPR-like"/>
    <property type="match status" value="1"/>
</dbReference>
<dbReference type="Gene3D" id="1.25.40.10">
    <property type="entry name" value="Tetratricopeptide repeat domain"/>
    <property type="match status" value="1"/>
</dbReference>
<dbReference type="InterPro" id="IPR019734">
    <property type="entry name" value="TPR_rpt"/>
</dbReference>
<dbReference type="PANTHER" id="PTHR46825:SF12">
    <property type="entry name" value="PENICILLIN-BINDING PROTEIN 4"/>
    <property type="match status" value="1"/>
</dbReference>
<name>A0A369QLS0_9BACT</name>
<dbReference type="PANTHER" id="PTHR46825">
    <property type="entry name" value="D-ALANYL-D-ALANINE-CARBOXYPEPTIDASE/ENDOPEPTIDASE AMPH"/>
    <property type="match status" value="1"/>
</dbReference>
<dbReference type="OrthoDB" id="9797709at2"/>
<feature type="signal peptide" evidence="2">
    <location>
        <begin position="1"/>
        <end position="20"/>
    </location>
</feature>
<dbReference type="EC" id="3.5.2.6" evidence="4"/>
<reference evidence="4 5" key="1">
    <citation type="submission" date="2018-04" db="EMBL/GenBank/DDBJ databases">
        <title>Adhaeribacter sp. HMF7616 genome sequencing and assembly.</title>
        <authorList>
            <person name="Kang H."/>
            <person name="Kang J."/>
            <person name="Cha I."/>
            <person name="Kim H."/>
            <person name="Joh K."/>
        </authorList>
    </citation>
    <scope>NUCLEOTIDE SEQUENCE [LARGE SCALE GENOMIC DNA]</scope>
    <source>
        <strain evidence="4 5">HMF7616</strain>
    </source>
</reference>
<keyword evidence="1" id="KW-0802">TPR repeat</keyword>
<accession>A0A369QLS0</accession>
<dbReference type="InterPro" id="IPR050491">
    <property type="entry name" value="AmpC-like"/>
</dbReference>
<evidence type="ECO:0000313" key="5">
    <source>
        <dbReference type="Proteomes" id="UP000253919"/>
    </source>
</evidence>
<feature type="repeat" description="TPR" evidence="1">
    <location>
        <begin position="559"/>
        <end position="592"/>
    </location>
</feature>
<dbReference type="Pfam" id="PF00144">
    <property type="entry name" value="Beta-lactamase"/>
    <property type="match status" value="1"/>
</dbReference>
<keyword evidence="2" id="KW-0732">Signal</keyword>
<evidence type="ECO:0000259" key="3">
    <source>
        <dbReference type="Pfam" id="PF00144"/>
    </source>
</evidence>
<evidence type="ECO:0000313" key="4">
    <source>
        <dbReference type="EMBL" id="RDC65664.1"/>
    </source>
</evidence>
<proteinExistence type="predicted"/>
<keyword evidence="5" id="KW-1185">Reference proteome</keyword>
<organism evidence="4 5">
    <name type="scientific">Adhaeribacter pallidiroseus</name>
    <dbReference type="NCBI Taxonomy" id="2072847"/>
    <lineage>
        <taxon>Bacteria</taxon>
        <taxon>Pseudomonadati</taxon>
        <taxon>Bacteroidota</taxon>
        <taxon>Cytophagia</taxon>
        <taxon>Cytophagales</taxon>
        <taxon>Hymenobacteraceae</taxon>
        <taxon>Adhaeribacter</taxon>
    </lineage>
</organism>
<comment type="caution">
    <text evidence="4">The sequence shown here is derived from an EMBL/GenBank/DDBJ whole genome shotgun (WGS) entry which is preliminary data.</text>
</comment>
<dbReference type="InterPro" id="IPR001466">
    <property type="entry name" value="Beta-lactam-related"/>
</dbReference>
<dbReference type="AlphaFoldDB" id="A0A369QLS0"/>
<dbReference type="Gene3D" id="3.40.710.10">
    <property type="entry name" value="DD-peptidase/beta-lactamase superfamily"/>
    <property type="match status" value="1"/>
</dbReference>
<dbReference type="InterPro" id="IPR011990">
    <property type="entry name" value="TPR-like_helical_dom_sf"/>
</dbReference>
<dbReference type="EMBL" id="QASA01000001">
    <property type="protein sequence ID" value="RDC65664.1"/>
    <property type="molecule type" value="Genomic_DNA"/>
</dbReference>
<dbReference type="PROSITE" id="PS50005">
    <property type="entry name" value="TPR"/>
    <property type="match status" value="1"/>
</dbReference>
<gene>
    <name evidence="4" type="ORF">AHMF7616_04294</name>
</gene>
<dbReference type="InterPro" id="IPR012338">
    <property type="entry name" value="Beta-lactam/transpept-like"/>
</dbReference>